<feature type="domain" description="GGDEF" evidence="3">
    <location>
        <begin position="65"/>
        <end position="201"/>
    </location>
</feature>
<dbReference type="InterPro" id="IPR043128">
    <property type="entry name" value="Rev_trsase/Diguanyl_cyclase"/>
</dbReference>
<dbReference type="FunFam" id="3.30.70.270:FF:000001">
    <property type="entry name" value="Diguanylate cyclase domain protein"/>
    <property type="match status" value="1"/>
</dbReference>
<dbReference type="NCBIfam" id="TIGR00254">
    <property type="entry name" value="GGDEF"/>
    <property type="match status" value="1"/>
</dbReference>
<protein>
    <recommendedName>
        <fullName evidence="1">diguanylate cyclase</fullName>
        <ecNumber evidence="1">2.7.7.65</ecNumber>
    </recommendedName>
</protein>
<dbReference type="PROSITE" id="PS50887">
    <property type="entry name" value="GGDEF"/>
    <property type="match status" value="1"/>
</dbReference>
<comment type="catalytic activity">
    <reaction evidence="2">
        <text>2 GTP = 3',3'-c-di-GMP + 2 diphosphate</text>
        <dbReference type="Rhea" id="RHEA:24898"/>
        <dbReference type="ChEBI" id="CHEBI:33019"/>
        <dbReference type="ChEBI" id="CHEBI:37565"/>
        <dbReference type="ChEBI" id="CHEBI:58805"/>
        <dbReference type="EC" id="2.7.7.65"/>
    </reaction>
</comment>
<dbReference type="SUPFAM" id="SSF55073">
    <property type="entry name" value="Nucleotide cyclase"/>
    <property type="match status" value="1"/>
</dbReference>
<evidence type="ECO:0000256" key="1">
    <source>
        <dbReference type="ARBA" id="ARBA00012528"/>
    </source>
</evidence>
<dbReference type="SMART" id="SM00267">
    <property type="entry name" value="GGDEF"/>
    <property type="match status" value="1"/>
</dbReference>
<organism evidence="4">
    <name type="scientific">uncultured Desulfovibrio sp</name>
    <dbReference type="NCBI Taxonomy" id="167968"/>
    <lineage>
        <taxon>Bacteria</taxon>
        <taxon>Pseudomonadati</taxon>
        <taxon>Thermodesulfobacteriota</taxon>
        <taxon>Desulfovibrionia</taxon>
        <taxon>Desulfovibrionales</taxon>
        <taxon>Desulfovibrionaceae</taxon>
        <taxon>Desulfovibrio</taxon>
        <taxon>environmental samples</taxon>
    </lineage>
</organism>
<name>A0A212KJ25_9BACT</name>
<dbReference type="PANTHER" id="PTHR45138:SF9">
    <property type="entry name" value="DIGUANYLATE CYCLASE DGCM-RELATED"/>
    <property type="match status" value="1"/>
</dbReference>
<evidence type="ECO:0000313" key="4">
    <source>
        <dbReference type="EMBL" id="SBW11713.1"/>
    </source>
</evidence>
<sequence length="216" mass="24566">MLGFAVIIGTTVNLLRDRYLRKTLQKLNDTLRVQAQHDSLTGLLNRRMFDEMAEAWFAQTLRLGVPFSLVLFDIDHFKRLNDAFGHQAGDHVLREIARYVSIRLSRRGDRVFRIGGEEFAVLASASEERQIVSLMEKIRKTVEDMRLQHPDGADKVVTISLGGLLVHDCCNMSFDEAFRRADEALYSAKAQGRNRSILADSCSEEENTDCLIRPHS</sequence>
<dbReference type="AlphaFoldDB" id="A0A212KJ25"/>
<dbReference type="InterPro" id="IPR000160">
    <property type="entry name" value="GGDEF_dom"/>
</dbReference>
<dbReference type="RefSeq" id="WP_227117965.1">
    <property type="nucleotide sequence ID" value="NZ_UPYQ01000010.1"/>
</dbReference>
<evidence type="ECO:0000259" key="3">
    <source>
        <dbReference type="PROSITE" id="PS50887"/>
    </source>
</evidence>
<dbReference type="EMBL" id="FLUP01000002">
    <property type="protein sequence ID" value="SBW11713.1"/>
    <property type="molecule type" value="Genomic_DNA"/>
</dbReference>
<dbReference type="PANTHER" id="PTHR45138">
    <property type="entry name" value="REGULATORY COMPONENTS OF SENSORY TRANSDUCTION SYSTEM"/>
    <property type="match status" value="1"/>
</dbReference>
<dbReference type="CDD" id="cd01949">
    <property type="entry name" value="GGDEF"/>
    <property type="match status" value="1"/>
</dbReference>
<dbReference type="EC" id="2.7.7.65" evidence="1"/>
<reference evidence="4" key="1">
    <citation type="submission" date="2016-04" db="EMBL/GenBank/DDBJ databases">
        <authorList>
            <person name="Evans L.H."/>
            <person name="Alamgir A."/>
            <person name="Owens N."/>
            <person name="Weber N.D."/>
            <person name="Virtaneva K."/>
            <person name="Barbian K."/>
            <person name="Babar A."/>
            <person name="Rosenke K."/>
        </authorList>
    </citation>
    <scope>NUCLEOTIDE SEQUENCE</scope>
    <source>
        <strain evidence="4">92-2</strain>
    </source>
</reference>
<dbReference type="GO" id="GO:0052621">
    <property type="term" value="F:diguanylate cyclase activity"/>
    <property type="evidence" value="ECO:0007669"/>
    <property type="project" value="UniProtKB-EC"/>
</dbReference>
<gene>
    <name evidence="4" type="ORF">KM92DES2_20166</name>
</gene>
<keyword evidence="4" id="KW-0548">Nucleotidyltransferase</keyword>
<dbReference type="Pfam" id="PF00990">
    <property type="entry name" value="GGDEF"/>
    <property type="match status" value="1"/>
</dbReference>
<dbReference type="Gene3D" id="3.30.70.270">
    <property type="match status" value="1"/>
</dbReference>
<evidence type="ECO:0000256" key="2">
    <source>
        <dbReference type="ARBA" id="ARBA00034247"/>
    </source>
</evidence>
<accession>A0A212KJ25</accession>
<proteinExistence type="predicted"/>
<dbReference type="InterPro" id="IPR050469">
    <property type="entry name" value="Diguanylate_Cyclase"/>
</dbReference>
<dbReference type="InterPro" id="IPR029787">
    <property type="entry name" value="Nucleotide_cyclase"/>
</dbReference>
<keyword evidence="4" id="KW-0808">Transferase</keyword>